<organism evidence="1 2">
    <name type="scientific">Trachymyrmex septentrionalis</name>
    <dbReference type="NCBI Taxonomy" id="34720"/>
    <lineage>
        <taxon>Eukaryota</taxon>
        <taxon>Metazoa</taxon>
        <taxon>Ecdysozoa</taxon>
        <taxon>Arthropoda</taxon>
        <taxon>Hexapoda</taxon>
        <taxon>Insecta</taxon>
        <taxon>Pterygota</taxon>
        <taxon>Neoptera</taxon>
        <taxon>Endopterygota</taxon>
        <taxon>Hymenoptera</taxon>
        <taxon>Apocrita</taxon>
        <taxon>Aculeata</taxon>
        <taxon>Formicoidea</taxon>
        <taxon>Formicidae</taxon>
        <taxon>Myrmicinae</taxon>
        <taxon>Trachymyrmex</taxon>
    </lineage>
</organism>
<protein>
    <submittedName>
        <fullName evidence="1">Uncharacterized protein</fullName>
    </submittedName>
</protein>
<accession>A0A195F4E9</accession>
<gene>
    <name evidence="1" type="ORF">ALC56_10012</name>
</gene>
<reference evidence="1 2" key="1">
    <citation type="submission" date="2016-03" db="EMBL/GenBank/DDBJ databases">
        <title>Trachymyrmex septentrionalis WGS genome.</title>
        <authorList>
            <person name="Nygaard S."/>
            <person name="Hu H."/>
            <person name="Boomsma J."/>
            <person name="Zhang G."/>
        </authorList>
    </citation>
    <scope>NUCLEOTIDE SEQUENCE [LARGE SCALE GENOMIC DNA]</scope>
    <source>
        <strain evidence="1">Tsep2-gDNA-1</strain>
        <tissue evidence="1">Whole body</tissue>
    </source>
</reference>
<dbReference type="Proteomes" id="UP000078541">
    <property type="component" value="Unassembled WGS sequence"/>
</dbReference>
<evidence type="ECO:0000313" key="2">
    <source>
        <dbReference type="Proteomes" id="UP000078541"/>
    </source>
</evidence>
<name>A0A195F4E9_9HYME</name>
<sequence>MTIEAQWTPGTMTTRLSVSSHFCPSIFGRKERPGHSFRIASDNGVTGC</sequence>
<keyword evidence="2" id="KW-1185">Reference proteome</keyword>
<dbReference type="EMBL" id="KQ981805">
    <property type="protein sequence ID" value="KYN35455.1"/>
    <property type="molecule type" value="Genomic_DNA"/>
</dbReference>
<proteinExistence type="predicted"/>
<evidence type="ECO:0000313" key="1">
    <source>
        <dbReference type="EMBL" id="KYN35455.1"/>
    </source>
</evidence>
<dbReference type="AlphaFoldDB" id="A0A195F4E9"/>